<proteinExistence type="predicted"/>
<dbReference type="Proteomes" id="UP000629468">
    <property type="component" value="Unassembled WGS sequence"/>
</dbReference>
<evidence type="ECO:0000313" key="1">
    <source>
        <dbReference type="EMBL" id="KAF7771829.1"/>
    </source>
</evidence>
<dbReference type="EMBL" id="JABXXO010000008">
    <property type="protein sequence ID" value="KAF7771829.1"/>
    <property type="molecule type" value="Genomic_DNA"/>
</dbReference>
<organism evidence="1 2">
    <name type="scientific">Agaricus bisporus var. burnettii</name>
    <dbReference type="NCBI Taxonomy" id="192524"/>
    <lineage>
        <taxon>Eukaryota</taxon>
        <taxon>Fungi</taxon>
        <taxon>Dikarya</taxon>
        <taxon>Basidiomycota</taxon>
        <taxon>Agaricomycotina</taxon>
        <taxon>Agaricomycetes</taxon>
        <taxon>Agaricomycetidae</taxon>
        <taxon>Agaricales</taxon>
        <taxon>Agaricineae</taxon>
        <taxon>Agaricaceae</taxon>
        <taxon>Agaricus</taxon>
    </lineage>
</organism>
<accession>A0A8H7F189</accession>
<reference evidence="1 2" key="1">
    <citation type="journal article" name="Sci. Rep.">
        <title>Telomere-to-telomere assembled and centromere annotated genomes of the two main subspecies of the button mushroom Agaricus bisporus reveal especially polymorphic chromosome ends.</title>
        <authorList>
            <person name="Sonnenberg A.S.M."/>
            <person name="Sedaghat-Telgerd N."/>
            <person name="Lavrijssen B."/>
            <person name="Ohm R.A."/>
            <person name="Hendrickx P.M."/>
            <person name="Scholtmeijer K."/>
            <person name="Baars J.J.P."/>
            <person name="van Peer A."/>
        </authorList>
    </citation>
    <scope>NUCLEOTIDE SEQUENCE [LARGE SCALE GENOMIC DNA]</scope>
    <source>
        <strain evidence="1 2">H119_p4</strain>
    </source>
</reference>
<name>A0A8H7F189_AGABI</name>
<gene>
    <name evidence="1" type="ORF">Agabi119p4_6140</name>
</gene>
<sequence length="137" mass="15180">MTHISLKGCLNSLNNSTTGIGYCAPFKLSILKQSVRPDNGGLRFLRVGSELRVSDNVGNRSPIPGLKTIYTGDESRKFQSVLAQDGAGCRLMQAVHIETVKNRSKIPAREKRTTNRWQPDLNAHIINLVLPKSRQPD</sequence>
<protein>
    <submittedName>
        <fullName evidence="1">Uncharacterized protein</fullName>
    </submittedName>
</protein>
<comment type="caution">
    <text evidence="1">The sequence shown here is derived from an EMBL/GenBank/DDBJ whole genome shotgun (WGS) entry which is preliminary data.</text>
</comment>
<evidence type="ECO:0000313" key="2">
    <source>
        <dbReference type="Proteomes" id="UP000629468"/>
    </source>
</evidence>
<dbReference type="AlphaFoldDB" id="A0A8H7F189"/>